<dbReference type="GO" id="GO:0016787">
    <property type="term" value="F:hydrolase activity"/>
    <property type="evidence" value="ECO:0007669"/>
    <property type="project" value="UniProtKB-KW"/>
</dbReference>
<dbReference type="PRINTS" id="PR00413">
    <property type="entry name" value="HADHALOGNASE"/>
</dbReference>
<dbReference type="Proteomes" id="UP000242999">
    <property type="component" value="Unassembled WGS sequence"/>
</dbReference>
<dbReference type="NCBIfam" id="TIGR01549">
    <property type="entry name" value="HAD-SF-IA-v1"/>
    <property type="match status" value="1"/>
</dbReference>
<dbReference type="SUPFAM" id="SSF56784">
    <property type="entry name" value="HAD-like"/>
    <property type="match status" value="1"/>
</dbReference>
<dbReference type="InterPro" id="IPR036412">
    <property type="entry name" value="HAD-like_sf"/>
</dbReference>
<organism evidence="2 3">
    <name type="scientific">Allopseudospirillum japonicum</name>
    <dbReference type="NCBI Taxonomy" id="64971"/>
    <lineage>
        <taxon>Bacteria</taxon>
        <taxon>Pseudomonadati</taxon>
        <taxon>Pseudomonadota</taxon>
        <taxon>Gammaproteobacteria</taxon>
        <taxon>Oceanospirillales</taxon>
        <taxon>Oceanospirillaceae</taxon>
        <taxon>Allopseudospirillum</taxon>
    </lineage>
</organism>
<evidence type="ECO:0000313" key="3">
    <source>
        <dbReference type="Proteomes" id="UP000242999"/>
    </source>
</evidence>
<sequence length="238" mass="26795">MGQSLVSIRALVFDLDDTLWDNPPLIAAAEQAQYAYLQAHLPALTRDISYTQVQAARLHFAQSLAPKHIQADLSALRRAALAHLIAPYVSYHVKKVQQLAEGAFQAFWHARQQVQDFLFADTLSTLEYLYPRYLLGVLTNGNADLHYIGLAHYFQFSYSAADVGAPKPEPALFTRAQTHLGLMPQQLMYIGDDPDKDVQAAQVLGWHTGWIDRGLHQKPAHLHPSLHLRQLSELCNFF</sequence>
<dbReference type="InterPro" id="IPR051540">
    <property type="entry name" value="S-2-haloacid_dehalogenase"/>
</dbReference>
<dbReference type="PANTHER" id="PTHR43316">
    <property type="entry name" value="HYDROLASE, HALOACID DELAHOGENASE-RELATED"/>
    <property type="match status" value="1"/>
</dbReference>
<dbReference type="SFLD" id="SFLDS00003">
    <property type="entry name" value="Haloacid_Dehalogenase"/>
    <property type="match status" value="1"/>
</dbReference>
<dbReference type="OrthoDB" id="367448at2"/>
<protein>
    <submittedName>
        <fullName evidence="2">Putative hydrolase of the HAD superfamily</fullName>
    </submittedName>
</protein>
<dbReference type="Gene3D" id="3.40.50.1000">
    <property type="entry name" value="HAD superfamily/HAD-like"/>
    <property type="match status" value="1"/>
</dbReference>
<dbReference type="AlphaFoldDB" id="A0A1H6TUB7"/>
<gene>
    <name evidence="2" type="ORF">SAMN05421831_11088</name>
</gene>
<dbReference type="InterPro" id="IPR023214">
    <property type="entry name" value="HAD_sf"/>
</dbReference>
<dbReference type="STRING" id="64971.SAMN05421831_11088"/>
<keyword evidence="1 2" id="KW-0378">Hydrolase</keyword>
<dbReference type="InterPro" id="IPR006439">
    <property type="entry name" value="HAD-SF_hydro_IA"/>
</dbReference>
<keyword evidence="3" id="KW-1185">Reference proteome</keyword>
<dbReference type="EMBL" id="FNYH01000010">
    <property type="protein sequence ID" value="SEI79332.1"/>
    <property type="molecule type" value="Genomic_DNA"/>
</dbReference>
<dbReference type="SFLD" id="SFLDG01129">
    <property type="entry name" value="C1.5:_HAD__Beta-PGM__Phosphata"/>
    <property type="match status" value="1"/>
</dbReference>
<proteinExistence type="predicted"/>
<evidence type="ECO:0000313" key="2">
    <source>
        <dbReference type="EMBL" id="SEI79332.1"/>
    </source>
</evidence>
<dbReference type="RefSeq" id="WP_093311158.1">
    <property type="nucleotide sequence ID" value="NZ_FNYH01000010.1"/>
</dbReference>
<dbReference type="NCBIfam" id="TIGR01509">
    <property type="entry name" value="HAD-SF-IA-v3"/>
    <property type="match status" value="1"/>
</dbReference>
<dbReference type="Pfam" id="PF00702">
    <property type="entry name" value="Hydrolase"/>
    <property type="match status" value="1"/>
</dbReference>
<accession>A0A1H6TUB7</accession>
<reference evidence="3" key="1">
    <citation type="submission" date="2016-10" db="EMBL/GenBank/DDBJ databases">
        <authorList>
            <person name="Varghese N."/>
            <person name="Submissions S."/>
        </authorList>
    </citation>
    <scope>NUCLEOTIDE SEQUENCE [LARGE SCALE GENOMIC DNA]</scope>
    <source>
        <strain evidence="3">DSM 7165</strain>
    </source>
</reference>
<name>A0A1H6TUB7_9GAMM</name>
<dbReference type="Gene3D" id="1.20.120.1600">
    <property type="match status" value="1"/>
</dbReference>
<evidence type="ECO:0000256" key="1">
    <source>
        <dbReference type="ARBA" id="ARBA00022801"/>
    </source>
</evidence>